<protein>
    <submittedName>
        <fullName evidence="2">OBP19</fullName>
    </submittedName>
</protein>
<keyword evidence="1" id="KW-0732">Signal</keyword>
<dbReference type="Gene3D" id="1.10.238.20">
    <property type="entry name" value="Pheromone/general odorant binding protein domain"/>
    <property type="match status" value="1"/>
</dbReference>
<dbReference type="SMART" id="SM00708">
    <property type="entry name" value="PhBP"/>
    <property type="match status" value="1"/>
</dbReference>
<dbReference type="EMBL" id="MT247233">
    <property type="protein sequence ID" value="QIS77212.1"/>
    <property type="molecule type" value="mRNA"/>
</dbReference>
<reference evidence="2" key="1">
    <citation type="submission" date="2020-03" db="EMBL/GenBank/DDBJ databases">
        <authorList>
            <person name="Jia H.R."/>
        </authorList>
    </citation>
    <scope>NUCLEOTIDE SEQUENCE</scope>
</reference>
<accession>A0A6H0D4B6</accession>
<dbReference type="InterPro" id="IPR006170">
    <property type="entry name" value="PBP/GOBP"/>
</dbReference>
<dbReference type="Pfam" id="PF01395">
    <property type="entry name" value="PBP_GOBP"/>
    <property type="match status" value="1"/>
</dbReference>
<sequence length="146" mass="16514">MKNIVSLLIALGSWQFIEAMTESEAIGALEGFGDKCEPKPNEDDYKNIVRNTEDVPQSTKCFRLCLMEQMDLIVDNCKLDGEKLTDLLTMAFDGKEEETAEIANHCNLKVECTDKCDAAHAHSMCILNQMKIKKWPLPELEEDSKQ</sequence>
<dbReference type="AlphaFoldDB" id="A0A6H0D4B6"/>
<organism evidence="2">
    <name type="scientific">Episyrphus balteatus</name>
    <name type="common">Marmalade hoverfly</name>
    <name type="synonym">Syrphus balteaus</name>
    <dbReference type="NCBI Taxonomy" id="286459"/>
    <lineage>
        <taxon>Eukaryota</taxon>
        <taxon>Metazoa</taxon>
        <taxon>Ecdysozoa</taxon>
        <taxon>Arthropoda</taxon>
        <taxon>Hexapoda</taxon>
        <taxon>Insecta</taxon>
        <taxon>Pterygota</taxon>
        <taxon>Neoptera</taxon>
        <taxon>Endopterygota</taxon>
        <taxon>Diptera</taxon>
        <taxon>Brachycera</taxon>
        <taxon>Muscomorpha</taxon>
        <taxon>Syrphoidea</taxon>
        <taxon>Syrphidae</taxon>
        <taxon>Syrphinae</taxon>
        <taxon>Syrphini</taxon>
        <taxon>Episyrphus</taxon>
    </lineage>
</organism>
<dbReference type="CDD" id="cd23992">
    <property type="entry name" value="PBP_GOBP"/>
    <property type="match status" value="1"/>
</dbReference>
<feature type="chain" id="PRO_5026030434" evidence="1">
    <location>
        <begin position="20"/>
        <end position="146"/>
    </location>
</feature>
<dbReference type="GO" id="GO:0005549">
    <property type="term" value="F:odorant binding"/>
    <property type="evidence" value="ECO:0007669"/>
    <property type="project" value="InterPro"/>
</dbReference>
<dbReference type="InterPro" id="IPR036728">
    <property type="entry name" value="PBP_GOBP_sf"/>
</dbReference>
<evidence type="ECO:0000256" key="1">
    <source>
        <dbReference type="SAM" id="SignalP"/>
    </source>
</evidence>
<dbReference type="SUPFAM" id="SSF47565">
    <property type="entry name" value="Insect pheromone/odorant-binding proteins"/>
    <property type="match status" value="1"/>
</dbReference>
<proteinExistence type="evidence at transcript level"/>
<name>A0A6H0D4B6_EPIBA</name>
<evidence type="ECO:0000313" key="2">
    <source>
        <dbReference type="EMBL" id="QIS77212.1"/>
    </source>
</evidence>
<feature type="signal peptide" evidence="1">
    <location>
        <begin position="1"/>
        <end position="19"/>
    </location>
</feature>